<name>A0A410MCI5_9BACI</name>
<dbReference type="Proteomes" id="UP000287756">
    <property type="component" value="Chromosome"/>
</dbReference>
<sequence length="507" mass="57602">MANSWYQKAVGEMSKLRNQLSNKLGWNFLGGTMNSGYKLDSSRVDVDKARNLYHNTADDYKLGAGFAKPVVNTTVGFMGVPRPISEDEEAQKALDAFFDDNVSKMQRTLRNSGREGDGFVWITREDVHDNKLYPKEGARLMYNIIPPEQVTKINRDPVTGNPVEYILESIHSWMNETGVEVNSKITQRITKDKRVISTDDEVPPGMEMGEQLNKWGFIPIVHFKNEGDVHEEFGRSDLEPIEPFMKAYHDVMLHAIQGSKLHSTPRLKLKLKDVGEFLRNNFGVTDPAKFAKEGGQIDLDGHELLMLSETEEAEFVEVKSAIGDAAVLLKFLFYCIVDVSETPEFVFGVHTPSSLSSVKEQMPILIRRIARKREHYDEPFKRMCRIVLAMTSEADNRSYSTFKTTLQWDDIDPRDGKDIAEEVKAMVEAMSIGVDKGVVSLESAVNLLTKYIDTMNNFVTDDQEVPGEREKIMHTRLMNMRLEDSQFNESQVKEIDKVLEQIRKGTG</sequence>
<dbReference type="KEGG" id="hli:HLI_09155"/>
<evidence type="ECO:0000313" key="2">
    <source>
        <dbReference type="Proteomes" id="UP000287756"/>
    </source>
</evidence>
<dbReference type="EMBL" id="CP026118">
    <property type="protein sequence ID" value="QAS52388.1"/>
    <property type="molecule type" value="Genomic_DNA"/>
</dbReference>
<accession>A0A410MCI5</accession>
<dbReference type="RefSeq" id="WP_128524675.1">
    <property type="nucleotide sequence ID" value="NZ_CP026118.1"/>
</dbReference>
<organism evidence="1 2">
    <name type="scientific">Halobacillus litoralis</name>
    <dbReference type="NCBI Taxonomy" id="45668"/>
    <lineage>
        <taxon>Bacteria</taxon>
        <taxon>Bacillati</taxon>
        <taxon>Bacillota</taxon>
        <taxon>Bacilli</taxon>
        <taxon>Bacillales</taxon>
        <taxon>Bacillaceae</taxon>
        <taxon>Halobacillus</taxon>
    </lineage>
</organism>
<dbReference type="OrthoDB" id="2498461at2"/>
<evidence type="ECO:0000313" key="1">
    <source>
        <dbReference type="EMBL" id="QAS52388.1"/>
    </source>
</evidence>
<reference evidence="1 2" key="1">
    <citation type="submission" date="2018-01" db="EMBL/GenBank/DDBJ databases">
        <title>The whole genome sequencing and assembly of Halobacillus litoralis ERB031 strain.</title>
        <authorList>
            <person name="Lee S.-J."/>
            <person name="Park M.-K."/>
            <person name="Kim J.-Y."/>
            <person name="Lee Y.-J."/>
            <person name="Yi H."/>
            <person name="Bahn Y.-S."/>
            <person name="Kim J.F."/>
            <person name="Lee D.-W."/>
        </authorList>
    </citation>
    <scope>NUCLEOTIDE SEQUENCE [LARGE SCALE GENOMIC DNA]</scope>
    <source>
        <strain evidence="1 2">ERB 031</strain>
    </source>
</reference>
<proteinExistence type="predicted"/>
<protein>
    <submittedName>
        <fullName evidence="1">Phage portal protein</fullName>
    </submittedName>
</protein>
<gene>
    <name evidence="1" type="ORF">HLI_09155</name>
</gene>
<dbReference type="AlphaFoldDB" id="A0A410MCI5"/>